<name>A0ABW4TFZ8_9ACTN</name>
<evidence type="ECO:0000313" key="6">
    <source>
        <dbReference type="EMBL" id="MFD1939284.1"/>
    </source>
</evidence>
<protein>
    <submittedName>
        <fullName evidence="6">DoxX family protein</fullName>
    </submittedName>
</protein>
<dbReference type="InterPro" id="IPR016944">
    <property type="entry name" value="UCP030066"/>
</dbReference>
<proteinExistence type="predicted"/>
<keyword evidence="7" id="KW-1185">Reference proteome</keyword>
<keyword evidence="3 5" id="KW-1133">Transmembrane helix</keyword>
<feature type="transmembrane region" description="Helical" evidence="5">
    <location>
        <begin position="70"/>
        <end position="91"/>
    </location>
</feature>
<evidence type="ECO:0000256" key="4">
    <source>
        <dbReference type="ARBA" id="ARBA00023136"/>
    </source>
</evidence>
<dbReference type="RefSeq" id="WP_379581481.1">
    <property type="nucleotide sequence ID" value="NZ_JBHUFV010000080.1"/>
</dbReference>
<evidence type="ECO:0000256" key="1">
    <source>
        <dbReference type="ARBA" id="ARBA00004141"/>
    </source>
</evidence>
<dbReference type="PIRSF" id="PIRSF030066">
    <property type="entry name" value="UCP030066"/>
    <property type="match status" value="1"/>
</dbReference>
<dbReference type="InterPro" id="IPR032808">
    <property type="entry name" value="DoxX"/>
</dbReference>
<reference evidence="7" key="1">
    <citation type="journal article" date="2019" name="Int. J. Syst. Evol. Microbiol.">
        <title>The Global Catalogue of Microorganisms (GCM) 10K type strain sequencing project: providing services to taxonomists for standard genome sequencing and annotation.</title>
        <authorList>
            <consortium name="The Broad Institute Genomics Platform"/>
            <consortium name="The Broad Institute Genome Sequencing Center for Infectious Disease"/>
            <person name="Wu L."/>
            <person name="Ma J."/>
        </authorList>
    </citation>
    <scope>NUCLEOTIDE SEQUENCE [LARGE SCALE GENOMIC DNA]</scope>
    <source>
        <strain evidence="7">ICMP 6774ER</strain>
    </source>
</reference>
<gene>
    <name evidence="6" type="ORF">ACFSKW_48270</name>
</gene>
<evidence type="ECO:0000256" key="3">
    <source>
        <dbReference type="ARBA" id="ARBA00022989"/>
    </source>
</evidence>
<dbReference type="EMBL" id="JBHUFV010000080">
    <property type="protein sequence ID" value="MFD1939284.1"/>
    <property type="molecule type" value="Genomic_DNA"/>
</dbReference>
<comment type="subcellular location">
    <subcellularLocation>
        <location evidence="1">Membrane</location>
        <topology evidence="1">Multi-pass membrane protein</topology>
    </subcellularLocation>
</comment>
<accession>A0ABW4TFZ8</accession>
<comment type="caution">
    <text evidence="6">The sequence shown here is derived from an EMBL/GenBank/DDBJ whole genome shotgun (WGS) entry which is preliminary data.</text>
</comment>
<organism evidence="6 7">
    <name type="scientific">Nonomuraea mangrovi</name>
    <dbReference type="NCBI Taxonomy" id="2316207"/>
    <lineage>
        <taxon>Bacteria</taxon>
        <taxon>Bacillati</taxon>
        <taxon>Actinomycetota</taxon>
        <taxon>Actinomycetes</taxon>
        <taxon>Streptosporangiales</taxon>
        <taxon>Streptosporangiaceae</taxon>
        <taxon>Nonomuraea</taxon>
    </lineage>
</organism>
<keyword evidence="4 5" id="KW-0472">Membrane</keyword>
<feature type="transmembrane region" description="Helical" evidence="5">
    <location>
        <begin position="15"/>
        <end position="36"/>
    </location>
</feature>
<keyword evidence="2 5" id="KW-0812">Transmembrane</keyword>
<feature type="transmembrane region" description="Helical" evidence="5">
    <location>
        <begin position="45"/>
        <end position="64"/>
    </location>
</feature>
<evidence type="ECO:0000313" key="7">
    <source>
        <dbReference type="Proteomes" id="UP001597368"/>
    </source>
</evidence>
<dbReference type="Proteomes" id="UP001597368">
    <property type="component" value="Unassembled WGS sequence"/>
</dbReference>
<evidence type="ECO:0000256" key="2">
    <source>
        <dbReference type="ARBA" id="ARBA00022692"/>
    </source>
</evidence>
<sequence>MRTPYVLDTFVHLGYPAYLLSILGVRKALGVLALLVPGLPRLKEWAYAGLLFVCTGSAASHLALGDELMAVAAPVAFAAFTLISWGLRAYARFDLASILALVIPVRRLAHK</sequence>
<evidence type="ECO:0000256" key="5">
    <source>
        <dbReference type="SAM" id="Phobius"/>
    </source>
</evidence>
<dbReference type="Pfam" id="PF13564">
    <property type="entry name" value="DoxX_2"/>
    <property type="match status" value="1"/>
</dbReference>